<comment type="caution">
    <text evidence="7">The sequence shown here is derived from an EMBL/GenBank/DDBJ whole genome shotgun (WGS) entry which is preliminary data.</text>
</comment>
<feature type="signal peptide" evidence="5">
    <location>
        <begin position="1"/>
        <end position="25"/>
    </location>
</feature>
<feature type="chain" id="PRO_5038549758" evidence="5">
    <location>
        <begin position="26"/>
        <end position="318"/>
    </location>
</feature>
<dbReference type="EMBL" id="DXAM01000021">
    <property type="protein sequence ID" value="HJA03520.1"/>
    <property type="molecule type" value="Genomic_DNA"/>
</dbReference>
<evidence type="ECO:0000256" key="2">
    <source>
        <dbReference type="ARBA" id="ARBA00008814"/>
    </source>
</evidence>
<proteinExistence type="inferred from homology"/>
<evidence type="ECO:0000259" key="6">
    <source>
        <dbReference type="PROSITE" id="PS50983"/>
    </source>
</evidence>
<evidence type="ECO:0000313" key="7">
    <source>
        <dbReference type="EMBL" id="HJA03520.1"/>
    </source>
</evidence>
<dbReference type="Pfam" id="PF01497">
    <property type="entry name" value="Peripla_BP_2"/>
    <property type="match status" value="1"/>
</dbReference>
<keyword evidence="3" id="KW-0813">Transport</keyword>
<dbReference type="Gene3D" id="3.40.50.1980">
    <property type="entry name" value="Nitrogenase molybdenum iron protein domain"/>
    <property type="match status" value="2"/>
</dbReference>
<evidence type="ECO:0000256" key="5">
    <source>
        <dbReference type="SAM" id="SignalP"/>
    </source>
</evidence>
<dbReference type="InterPro" id="IPR002491">
    <property type="entry name" value="ABC_transptr_periplasmic_BD"/>
</dbReference>
<organism evidence="7 8">
    <name type="scientific">Candidatus Microbacterium stercoravium</name>
    <dbReference type="NCBI Taxonomy" id="2838697"/>
    <lineage>
        <taxon>Bacteria</taxon>
        <taxon>Bacillati</taxon>
        <taxon>Actinomycetota</taxon>
        <taxon>Actinomycetes</taxon>
        <taxon>Micrococcales</taxon>
        <taxon>Microbacteriaceae</taxon>
        <taxon>Microbacterium</taxon>
    </lineage>
</organism>
<protein>
    <submittedName>
        <fullName evidence="7">ABC transporter substrate-binding protein</fullName>
    </submittedName>
</protein>
<dbReference type="InterPro" id="IPR051313">
    <property type="entry name" value="Bact_iron-sidero_bind"/>
</dbReference>
<evidence type="ECO:0000256" key="3">
    <source>
        <dbReference type="ARBA" id="ARBA00022448"/>
    </source>
</evidence>
<dbReference type="Proteomes" id="UP000824220">
    <property type="component" value="Unassembled WGS sequence"/>
</dbReference>
<dbReference type="GO" id="GO:0030288">
    <property type="term" value="C:outer membrane-bounded periplasmic space"/>
    <property type="evidence" value="ECO:0007669"/>
    <property type="project" value="TreeGrafter"/>
</dbReference>
<gene>
    <name evidence="7" type="ORF">H9800_01485</name>
</gene>
<comment type="subcellular location">
    <subcellularLocation>
        <location evidence="1">Cell envelope</location>
    </subcellularLocation>
</comment>
<feature type="domain" description="Fe/B12 periplasmic-binding" evidence="6">
    <location>
        <begin position="56"/>
        <end position="318"/>
    </location>
</feature>
<sequence length="318" mass="33573">MNRRILIPAALAATALLLASCASDPAPSDASDAGDGATFVHPTIDGLEIGFDKQPESLIMDCYAYGSLHEYGLEPDALFGFECDSPFVMGDADISGIPTVGADAEINVEKLAELRPDAIIGQGDADGWSWFDDDVNAQVTRVAGFIPLPSADDIDGRISATRELAAFLGADVDTDRIQQDDADLEAAKQAFSDAIGDADLTIMLASPAKEMLYTGVGFAQANLLEELGAAIVGPDAPETGNPWGQVAWEDASSYDADVILVESYSDDYAFTADLWEALPAVEADQIGTWSSKGAMTSRTYADWLTGLTQLVESSRSVA</sequence>
<dbReference type="SUPFAM" id="SSF53807">
    <property type="entry name" value="Helical backbone' metal receptor"/>
    <property type="match status" value="1"/>
</dbReference>
<dbReference type="GO" id="GO:1901678">
    <property type="term" value="P:iron coordination entity transport"/>
    <property type="evidence" value="ECO:0007669"/>
    <property type="project" value="UniProtKB-ARBA"/>
</dbReference>
<keyword evidence="4 5" id="KW-0732">Signal</keyword>
<evidence type="ECO:0000313" key="8">
    <source>
        <dbReference type="Proteomes" id="UP000824220"/>
    </source>
</evidence>
<name>A0A9D2H4R1_9MICO</name>
<evidence type="ECO:0000256" key="4">
    <source>
        <dbReference type="ARBA" id="ARBA00022729"/>
    </source>
</evidence>
<dbReference type="PROSITE" id="PS51257">
    <property type="entry name" value="PROKAR_LIPOPROTEIN"/>
    <property type="match status" value="1"/>
</dbReference>
<reference evidence="7" key="1">
    <citation type="journal article" date="2021" name="PeerJ">
        <title>Extensive microbial diversity within the chicken gut microbiome revealed by metagenomics and culture.</title>
        <authorList>
            <person name="Gilroy R."/>
            <person name="Ravi A."/>
            <person name="Getino M."/>
            <person name="Pursley I."/>
            <person name="Horton D.L."/>
            <person name="Alikhan N.F."/>
            <person name="Baker D."/>
            <person name="Gharbi K."/>
            <person name="Hall N."/>
            <person name="Watson M."/>
            <person name="Adriaenssens E.M."/>
            <person name="Foster-Nyarko E."/>
            <person name="Jarju S."/>
            <person name="Secka A."/>
            <person name="Antonio M."/>
            <person name="Oren A."/>
            <person name="Chaudhuri R.R."/>
            <person name="La Ragione R."/>
            <person name="Hildebrand F."/>
            <person name="Pallen M.J."/>
        </authorList>
    </citation>
    <scope>NUCLEOTIDE SEQUENCE</scope>
    <source>
        <strain evidence="7">ChiHjej8B7-3636</strain>
    </source>
</reference>
<accession>A0A9D2H4R1</accession>
<evidence type="ECO:0000256" key="1">
    <source>
        <dbReference type="ARBA" id="ARBA00004196"/>
    </source>
</evidence>
<dbReference type="PROSITE" id="PS50983">
    <property type="entry name" value="FE_B12_PBP"/>
    <property type="match status" value="1"/>
</dbReference>
<dbReference type="PANTHER" id="PTHR30532">
    <property type="entry name" value="IRON III DICITRATE-BINDING PERIPLASMIC PROTEIN"/>
    <property type="match status" value="1"/>
</dbReference>
<reference evidence="7" key="2">
    <citation type="submission" date="2021-04" db="EMBL/GenBank/DDBJ databases">
        <authorList>
            <person name="Gilroy R."/>
        </authorList>
    </citation>
    <scope>NUCLEOTIDE SEQUENCE</scope>
    <source>
        <strain evidence="7">ChiHjej8B7-3636</strain>
    </source>
</reference>
<comment type="similarity">
    <text evidence="2">Belongs to the bacterial solute-binding protein 8 family.</text>
</comment>
<dbReference type="AlphaFoldDB" id="A0A9D2H4R1"/>
<dbReference type="PANTHER" id="PTHR30532:SF1">
    <property type="entry name" value="IRON(3+)-HYDROXAMATE-BINDING PROTEIN FHUD"/>
    <property type="match status" value="1"/>
</dbReference>